<evidence type="ECO:0008006" key="4">
    <source>
        <dbReference type="Google" id="ProtNLM"/>
    </source>
</evidence>
<protein>
    <recommendedName>
        <fullName evidence="4">DUF2975 domain-containing protein</fullName>
    </recommendedName>
</protein>
<sequence length="182" mass="19340">MQKQTNNTFTQVIAAASPPSVFKGVLLRAAIISLIIGSILTLVNQWLALFGEEQIQYLPLTLVYLTPFFVVAISQVIAIRKAVKDMLKTQNSTFQKKPFIQTALQHGIPVRAVSLGLIVGSLNTVIVATVVLSSGGSVSDLPVKLLAQSYALPVLFGLVSQSISYRRAAAALSAAHQAAPGI</sequence>
<feature type="transmembrane region" description="Helical" evidence="1">
    <location>
        <begin position="112"/>
        <end position="133"/>
    </location>
</feature>
<keyword evidence="1" id="KW-0812">Transmembrane</keyword>
<keyword evidence="1" id="KW-1133">Transmembrane helix</keyword>
<evidence type="ECO:0000256" key="1">
    <source>
        <dbReference type="SAM" id="Phobius"/>
    </source>
</evidence>
<keyword evidence="3" id="KW-1185">Reference proteome</keyword>
<dbReference type="Proteomes" id="UP001589683">
    <property type="component" value="Unassembled WGS sequence"/>
</dbReference>
<dbReference type="RefSeq" id="WP_213888197.1">
    <property type="nucleotide sequence ID" value="NZ_JAGFNU010000003.1"/>
</dbReference>
<evidence type="ECO:0000313" key="3">
    <source>
        <dbReference type="Proteomes" id="UP001589683"/>
    </source>
</evidence>
<reference evidence="2 3" key="1">
    <citation type="submission" date="2024-09" db="EMBL/GenBank/DDBJ databases">
        <authorList>
            <person name="Sun Q."/>
            <person name="Mori K."/>
        </authorList>
    </citation>
    <scope>NUCLEOTIDE SEQUENCE [LARGE SCALE GENOMIC DNA]</scope>
    <source>
        <strain evidence="2 3">CECT 8726</strain>
    </source>
</reference>
<comment type="caution">
    <text evidence="2">The sequence shown here is derived from an EMBL/GenBank/DDBJ whole genome shotgun (WGS) entry which is preliminary data.</text>
</comment>
<dbReference type="EMBL" id="JBHMEA010000049">
    <property type="protein sequence ID" value="MFB9233269.1"/>
    <property type="molecule type" value="Genomic_DNA"/>
</dbReference>
<accession>A0ABV5JII3</accession>
<name>A0ABV5JII3_9RHOB</name>
<evidence type="ECO:0000313" key="2">
    <source>
        <dbReference type="EMBL" id="MFB9233269.1"/>
    </source>
</evidence>
<feature type="transmembrane region" description="Helical" evidence="1">
    <location>
        <begin position="55"/>
        <end position="79"/>
    </location>
</feature>
<gene>
    <name evidence="2" type="ORF">ACFFUT_15875</name>
</gene>
<proteinExistence type="predicted"/>
<keyword evidence="1" id="KW-0472">Membrane</keyword>
<organism evidence="2 3">
    <name type="scientific">Pseudohalocynthiibacter aestuariivivens</name>
    <dbReference type="NCBI Taxonomy" id="1591409"/>
    <lineage>
        <taxon>Bacteria</taxon>
        <taxon>Pseudomonadati</taxon>
        <taxon>Pseudomonadota</taxon>
        <taxon>Alphaproteobacteria</taxon>
        <taxon>Rhodobacterales</taxon>
        <taxon>Paracoccaceae</taxon>
        <taxon>Pseudohalocynthiibacter</taxon>
    </lineage>
</organism>
<feature type="transmembrane region" description="Helical" evidence="1">
    <location>
        <begin position="25"/>
        <end position="43"/>
    </location>
</feature>